<dbReference type="Gene3D" id="3.40.50.1700">
    <property type="entry name" value="Glycoside hydrolase family 3 C-terminal domain"/>
    <property type="match status" value="1"/>
</dbReference>
<evidence type="ECO:0000256" key="5">
    <source>
        <dbReference type="ARBA" id="ARBA00023295"/>
    </source>
</evidence>
<feature type="domain" description="Fibronectin type III-like" evidence="6">
    <location>
        <begin position="114"/>
        <end position="188"/>
    </location>
</feature>
<dbReference type="InterPro" id="IPR002772">
    <property type="entry name" value="Glyco_hydro_3_C"/>
</dbReference>
<evidence type="ECO:0000256" key="3">
    <source>
        <dbReference type="ARBA" id="ARBA00012744"/>
    </source>
</evidence>
<keyword evidence="5" id="KW-0326">Glycosidase</keyword>
<dbReference type="PANTHER" id="PTHR42715">
    <property type="entry name" value="BETA-GLUCOSIDASE"/>
    <property type="match status" value="1"/>
</dbReference>
<dbReference type="EC" id="3.2.1.21" evidence="3"/>
<dbReference type="GO" id="GO:0005975">
    <property type="term" value="P:carbohydrate metabolic process"/>
    <property type="evidence" value="ECO:0007669"/>
    <property type="project" value="InterPro"/>
</dbReference>
<proteinExistence type="inferred from homology"/>
<dbReference type="AlphaFoldDB" id="A0A3R6Z456"/>
<evidence type="ECO:0000313" key="7">
    <source>
        <dbReference type="EMBL" id="RHY33665.1"/>
    </source>
</evidence>
<comment type="catalytic activity">
    <reaction evidence="1">
        <text>Hydrolysis of terminal, non-reducing beta-D-glucosyl residues with release of beta-D-glucose.</text>
        <dbReference type="EC" id="3.2.1.21"/>
    </reaction>
</comment>
<keyword evidence="8" id="KW-1185">Reference proteome</keyword>
<comment type="similarity">
    <text evidence="2">Belongs to the glycosyl hydrolase 3 family.</text>
</comment>
<dbReference type="PANTHER" id="PTHR42715:SF10">
    <property type="entry name" value="BETA-GLUCOSIDASE"/>
    <property type="match status" value="1"/>
</dbReference>
<dbReference type="Gene3D" id="2.60.40.10">
    <property type="entry name" value="Immunoglobulins"/>
    <property type="match status" value="1"/>
</dbReference>
<dbReference type="InterPro" id="IPR050288">
    <property type="entry name" value="Cellulose_deg_GH3"/>
</dbReference>
<dbReference type="SMART" id="SM01217">
    <property type="entry name" value="Fn3_like"/>
    <property type="match status" value="1"/>
</dbReference>
<evidence type="ECO:0000256" key="1">
    <source>
        <dbReference type="ARBA" id="ARBA00000448"/>
    </source>
</evidence>
<dbReference type="InterPro" id="IPR013783">
    <property type="entry name" value="Ig-like_fold"/>
</dbReference>
<evidence type="ECO:0000313" key="8">
    <source>
        <dbReference type="Proteomes" id="UP000285060"/>
    </source>
</evidence>
<sequence length="219" mass="23534">PDVAHAVVNAMLPCELGGRAIADVLLGKVVPSGKLPFTYPKTVTDSAVPYYHRQNLGCVVHGTSGECDHEWPFGGGLSYTSFEYSNMTMAISNTSNAIEVAVTVRNAGAVDGQEVVLLFVRQDYREGDVPEAKRLIKFDKIHLGPGDVQVVRFQVLESDLGIFADTIGRGLRQVVTDGSYTLMFKADTDCTASSTNRSLCSTFVSKTVVAPKWGPTAAT</sequence>
<dbReference type="InterPro" id="IPR026891">
    <property type="entry name" value="Fn3-like"/>
</dbReference>
<feature type="non-terminal residue" evidence="7">
    <location>
        <position position="1"/>
    </location>
</feature>
<accession>A0A3R6Z456</accession>
<dbReference type="InterPro" id="IPR036881">
    <property type="entry name" value="Glyco_hydro_3_C_sf"/>
</dbReference>
<gene>
    <name evidence="7" type="ORF">DYB32_002015</name>
</gene>
<name>A0A3R6Z456_9STRA</name>
<reference evidence="7 8" key="1">
    <citation type="submission" date="2018-08" db="EMBL/GenBank/DDBJ databases">
        <title>Aphanomyces genome sequencing and annotation.</title>
        <authorList>
            <person name="Minardi D."/>
            <person name="Oidtmann B."/>
            <person name="Van Der Giezen M."/>
            <person name="Studholme D.J."/>
        </authorList>
    </citation>
    <scope>NUCLEOTIDE SEQUENCE [LARGE SCALE GENOMIC DNA]</scope>
    <source>
        <strain evidence="7 8">NJM0002</strain>
    </source>
</reference>
<keyword evidence="4" id="KW-0378">Hydrolase</keyword>
<protein>
    <recommendedName>
        <fullName evidence="3">beta-glucosidase</fullName>
        <ecNumber evidence="3">3.2.1.21</ecNumber>
    </recommendedName>
</protein>
<dbReference type="SUPFAM" id="SSF52279">
    <property type="entry name" value="Beta-D-glucan exohydrolase, C-terminal domain"/>
    <property type="match status" value="1"/>
</dbReference>
<dbReference type="Proteomes" id="UP000285060">
    <property type="component" value="Unassembled WGS sequence"/>
</dbReference>
<evidence type="ECO:0000259" key="6">
    <source>
        <dbReference type="SMART" id="SM01217"/>
    </source>
</evidence>
<evidence type="ECO:0000256" key="2">
    <source>
        <dbReference type="ARBA" id="ARBA00005336"/>
    </source>
</evidence>
<dbReference type="Pfam" id="PF14310">
    <property type="entry name" value="Fn3-like"/>
    <property type="match status" value="1"/>
</dbReference>
<dbReference type="Pfam" id="PF01915">
    <property type="entry name" value="Glyco_hydro_3_C"/>
    <property type="match status" value="1"/>
</dbReference>
<evidence type="ECO:0000256" key="4">
    <source>
        <dbReference type="ARBA" id="ARBA00022801"/>
    </source>
</evidence>
<dbReference type="VEuPathDB" id="FungiDB:H310_07107"/>
<dbReference type="GO" id="GO:0008422">
    <property type="term" value="F:beta-glucosidase activity"/>
    <property type="evidence" value="ECO:0007669"/>
    <property type="project" value="UniProtKB-EC"/>
</dbReference>
<comment type="caution">
    <text evidence="7">The sequence shown here is derived from an EMBL/GenBank/DDBJ whole genome shotgun (WGS) entry which is preliminary data.</text>
</comment>
<dbReference type="EMBL" id="QUSY01000064">
    <property type="protein sequence ID" value="RHY33665.1"/>
    <property type="molecule type" value="Genomic_DNA"/>
</dbReference>
<organism evidence="7 8">
    <name type="scientific">Aphanomyces invadans</name>
    <dbReference type="NCBI Taxonomy" id="157072"/>
    <lineage>
        <taxon>Eukaryota</taxon>
        <taxon>Sar</taxon>
        <taxon>Stramenopiles</taxon>
        <taxon>Oomycota</taxon>
        <taxon>Saprolegniomycetes</taxon>
        <taxon>Saprolegniales</taxon>
        <taxon>Verrucalvaceae</taxon>
        <taxon>Aphanomyces</taxon>
    </lineage>
</organism>